<dbReference type="InterPro" id="IPR006665">
    <property type="entry name" value="OmpA-like"/>
</dbReference>
<dbReference type="InterPro" id="IPR051906">
    <property type="entry name" value="TolC-like"/>
</dbReference>
<keyword evidence="3" id="KW-0813">Transport</keyword>
<dbReference type="PROSITE" id="PS51123">
    <property type="entry name" value="OMPA_2"/>
    <property type="match status" value="1"/>
</dbReference>
<proteinExistence type="inferred from homology"/>
<dbReference type="Proteomes" id="UP000305874">
    <property type="component" value="Unassembled WGS sequence"/>
</dbReference>
<evidence type="ECO:0000256" key="1">
    <source>
        <dbReference type="ARBA" id="ARBA00004442"/>
    </source>
</evidence>
<organism evidence="10 11">
    <name type="scientific">Pseudoalteromonas ruthenica</name>
    <dbReference type="NCBI Taxonomy" id="151081"/>
    <lineage>
        <taxon>Bacteria</taxon>
        <taxon>Pseudomonadati</taxon>
        <taxon>Pseudomonadota</taxon>
        <taxon>Gammaproteobacteria</taxon>
        <taxon>Alteromonadales</taxon>
        <taxon>Pseudoalteromonadaceae</taxon>
        <taxon>Pseudoalteromonas</taxon>
    </lineage>
</organism>
<dbReference type="InterPro" id="IPR010130">
    <property type="entry name" value="T1SS_OMP_TolC"/>
</dbReference>
<dbReference type="RefSeq" id="WP_138547701.1">
    <property type="nucleotide sequence ID" value="NZ_PNCG01000004.1"/>
</dbReference>
<dbReference type="Pfam" id="PF00691">
    <property type="entry name" value="OmpA"/>
    <property type="match status" value="1"/>
</dbReference>
<comment type="caution">
    <text evidence="10">The sequence shown here is derived from an EMBL/GenBank/DDBJ whole genome shotgun (WGS) entry which is preliminary data.</text>
</comment>
<evidence type="ECO:0000259" key="9">
    <source>
        <dbReference type="PROSITE" id="PS51123"/>
    </source>
</evidence>
<dbReference type="CDD" id="cd07185">
    <property type="entry name" value="OmpA_C-like"/>
    <property type="match status" value="1"/>
</dbReference>
<keyword evidence="10" id="KW-0282">Flagellum</keyword>
<dbReference type="SUPFAM" id="SSF56954">
    <property type="entry name" value="Outer membrane efflux proteins (OEP)"/>
    <property type="match status" value="1"/>
</dbReference>
<gene>
    <name evidence="10" type="ORF">CWC05_06275</name>
</gene>
<evidence type="ECO:0000256" key="8">
    <source>
        <dbReference type="PROSITE-ProRule" id="PRU00473"/>
    </source>
</evidence>
<keyword evidence="7" id="KW-0998">Cell outer membrane</keyword>
<dbReference type="InterPro" id="IPR003423">
    <property type="entry name" value="OMP_efflux"/>
</dbReference>
<evidence type="ECO:0000256" key="4">
    <source>
        <dbReference type="ARBA" id="ARBA00022452"/>
    </source>
</evidence>
<evidence type="ECO:0000256" key="5">
    <source>
        <dbReference type="ARBA" id="ARBA00022692"/>
    </source>
</evidence>
<reference evidence="11" key="2">
    <citation type="submission" date="2019-06" db="EMBL/GenBank/DDBJ databases">
        <title>Co-occurence of chitin degradation, pigmentation and bioactivity in marine Pseudoalteromonas.</title>
        <authorList>
            <person name="Sonnenschein E.C."/>
            <person name="Bech P.K."/>
        </authorList>
    </citation>
    <scope>NUCLEOTIDE SEQUENCE [LARGE SCALE GENOMIC DNA]</scope>
    <source>
        <strain evidence="11">S2897</strain>
    </source>
</reference>
<evidence type="ECO:0000256" key="6">
    <source>
        <dbReference type="ARBA" id="ARBA00023136"/>
    </source>
</evidence>
<dbReference type="Gene3D" id="1.20.1600.10">
    <property type="entry name" value="Outer membrane efflux proteins (OEP)"/>
    <property type="match status" value="1"/>
</dbReference>
<sequence length="657" mass="73020">MDREQANKEFIGLKPLLLTAIALTTVFASSSSQARSTEPLSYAAKQAIDTNPQVKQRWHEFKASMHGVDAAFSGYLPKVDVNASTGYETRNYGVDDDYARNTAELSVTQMLYDGFRTSNEVERFEQIQLTRYFELLAQAQQTSLEAATAYLDVIRYNKLVELAEQNLEQHQMVFQQIEQSVGAGVARAADLEQITGRLSLAESNVMTELANLHDVNARYLRIVGELPPSNLNEAGIDDEQIPFSINKALALAYENSPRFYATLYGISAEQAFAQSQKSGFHPNVNLSARYGMQDRDELGFNTTRSEGRIGIDVSYNLFNGGLDSANLEQAYEQVNVAKQQRDLACLEIRQGVQIAYNNVRILERKLPALAQHQAASEKVKLAYKDQFDIGERTLLDVLDAENEAFQSSRAYINAEYERMNNVLAMLAEMGGLLEALSITNEQYPTLSELTESPLTADSEHLCPKVDVASQMSRKSFLAEKNKRNNAYKSIKIDTTLPAAGLSSNAAVINPDDDSDGIANDKDQCPATPFATEVDAQGCTKYTADTRSVEIGIPFAFDSDVVMPQYYAEIKRLATFLKQHPDKTVEIHGHASLDGEPQYNKRLSERRAFAVTEILINNFGISAQRVTAMGFGIEQPIQKEISVRANALNRRIEAKINS</sequence>
<comment type="similarity">
    <text evidence="2">Belongs to the outer membrane factor (OMF) (TC 1.B.17) family.</text>
</comment>
<dbReference type="SUPFAM" id="SSF103088">
    <property type="entry name" value="OmpA-like"/>
    <property type="match status" value="1"/>
</dbReference>
<dbReference type="InterPro" id="IPR006664">
    <property type="entry name" value="OMP_bac"/>
</dbReference>
<dbReference type="GO" id="GO:0015288">
    <property type="term" value="F:porin activity"/>
    <property type="evidence" value="ECO:0007669"/>
    <property type="project" value="TreeGrafter"/>
</dbReference>
<evidence type="ECO:0000256" key="2">
    <source>
        <dbReference type="ARBA" id="ARBA00007613"/>
    </source>
</evidence>
<dbReference type="GO" id="GO:1990281">
    <property type="term" value="C:efflux pump complex"/>
    <property type="evidence" value="ECO:0007669"/>
    <property type="project" value="TreeGrafter"/>
</dbReference>
<evidence type="ECO:0000256" key="7">
    <source>
        <dbReference type="ARBA" id="ARBA00023237"/>
    </source>
</evidence>
<dbReference type="PANTHER" id="PTHR30026:SF22">
    <property type="entry name" value="OUTER MEMBRANE EFFLUX PROTEIN"/>
    <property type="match status" value="1"/>
</dbReference>
<reference evidence="10 11" key="1">
    <citation type="submission" date="2017-12" db="EMBL/GenBank/DDBJ databases">
        <authorList>
            <person name="Paulsen S."/>
            <person name="Gram L.K."/>
        </authorList>
    </citation>
    <scope>NUCLEOTIDE SEQUENCE [LARGE SCALE GENOMIC DNA]</scope>
    <source>
        <strain evidence="10 11">S2897</strain>
    </source>
</reference>
<keyword evidence="6 8" id="KW-0472">Membrane</keyword>
<dbReference type="PRINTS" id="PR01021">
    <property type="entry name" value="OMPADOMAIN"/>
</dbReference>
<dbReference type="EMBL" id="PNCG01000004">
    <property type="protein sequence ID" value="TMP87891.1"/>
    <property type="molecule type" value="Genomic_DNA"/>
</dbReference>
<keyword evidence="10" id="KW-0966">Cell projection</keyword>
<keyword evidence="10" id="KW-0969">Cilium</keyword>
<dbReference type="Pfam" id="PF02321">
    <property type="entry name" value="OEP"/>
    <property type="match status" value="2"/>
</dbReference>
<evidence type="ECO:0000313" key="11">
    <source>
        <dbReference type="Proteomes" id="UP000305874"/>
    </source>
</evidence>
<keyword evidence="4" id="KW-1134">Transmembrane beta strand</keyword>
<dbReference type="NCBIfam" id="TIGR01844">
    <property type="entry name" value="type_I_sec_TolC"/>
    <property type="match status" value="1"/>
</dbReference>
<dbReference type="GO" id="GO:0015562">
    <property type="term" value="F:efflux transmembrane transporter activity"/>
    <property type="evidence" value="ECO:0007669"/>
    <property type="project" value="InterPro"/>
</dbReference>
<keyword evidence="5" id="KW-0812">Transmembrane</keyword>
<dbReference type="AlphaFoldDB" id="A0A5S3Z783"/>
<comment type="subcellular location">
    <subcellularLocation>
        <location evidence="1">Cell outer membrane</location>
    </subcellularLocation>
</comment>
<protein>
    <submittedName>
        <fullName evidence="10">Flagellar motor protein MotB</fullName>
    </submittedName>
</protein>
<evidence type="ECO:0000313" key="10">
    <source>
        <dbReference type="EMBL" id="TMP87891.1"/>
    </source>
</evidence>
<dbReference type="Gene3D" id="3.30.1330.60">
    <property type="entry name" value="OmpA-like domain"/>
    <property type="match status" value="1"/>
</dbReference>
<dbReference type="InterPro" id="IPR036737">
    <property type="entry name" value="OmpA-like_sf"/>
</dbReference>
<feature type="domain" description="OmpA-like" evidence="9">
    <location>
        <begin position="541"/>
        <end position="657"/>
    </location>
</feature>
<name>A0A5S3Z783_9GAMM</name>
<evidence type="ECO:0000256" key="3">
    <source>
        <dbReference type="ARBA" id="ARBA00022448"/>
    </source>
</evidence>
<dbReference type="GO" id="GO:0009279">
    <property type="term" value="C:cell outer membrane"/>
    <property type="evidence" value="ECO:0007669"/>
    <property type="project" value="UniProtKB-SubCell"/>
</dbReference>
<dbReference type="PANTHER" id="PTHR30026">
    <property type="entry name" value="OUTER MEMBRANE PROTEIN TOLC"/>
    <property type="match status" value="1"/>
</dbReference>
<accession>A0A5S3Z783</accession>